<keyword evidence="6" id="KW-1185">Reference proteome</keyword>
<sequence>MASSQDVPTNGFAGNSAYHLKQQSLDSFDDEQESEQHEEPGDYSYSSRMEELMGDSEEDAQADRSDDDEEAGFVYDGVDASDNVGYRDRLRDILGAEHAPEDDEIEEKEVEKSLLHASGDAILNGVNGQGVPHVEVSSDNTPPSTPSPAPLTPSRMASPIPASLPGTPSRQARPFLHPTISRLRSFTPQASRNNSATGSGLTTRTPAQGTASPSPSHFSAMSRSTTPTNLEHYLDRSNGHGTLDRQVFKWTVLQTISDLLYAKKLTAKASALLGAPNLGSPTVMAANGMICIGTDLGKLLVFDFRQNLKAICGNETSAATVGPVSAIALSHDHTYVASGHVSGHIQLFELSKPQTPARFVAPTSLSAVLAGRQEGHLLGSRIVSIGFVAGRHTAIVSADENGLAFYHSLGKILFVEASDILRILGKYPEEDPMEGMPVNGSGPSAPMNGHIHRPFAGPSRRRRLRKSNTILAMAALPLGTAPHPTDAYHVVAMLTPMKLVVVGLKPTPKTWFRRHREDADEKGARSKWKGTVAWWPSVIPGDKPSTDLKNGKTNEGMTDPVLAYSWADTVYLLRVSETKVTQKAKNPRSGKASTYEVGAIAFKEERSWVTVGGADVLALQWLNANQIVVVTAQSLEVYDVRTAKVVEKAGYDASLLVSPTLGYTVNGMMPYADSVSDIAHSVRVYKGKVFLLGRQDISVGTLLTWADRILSLVSHGDFLSAIELTRTYYTGEAPGNRNGLPDTPEQVKEIVGQKLRDLMTASARYAFSEERLVENHMTEDGRGVDRTELFEGLVQTCARACKALDDYDFLFEDLFQYYDDYGISRMFLVQLETFVLEGDIRYVPPRITQRLVAMHDEDGRPDLVERVIWHIEPDCLDINQAVHLCKTHQLYDALIYVYTRAMKDYVAPVVELLGLIRRVMQYRRIQMEHFSGSQDSGASMDEAQLEPIIMNGYKVYPYLGDVLSGLTYPSEDPLPEDEAHTARNDVYTFLFFGRSSVWPSGEGGRLVLTADEEGGIEPTYPYLRLLLRFDAEAFLHSLDLAFEDSYFNDEAPSISRLIICNILLEVLSSGGLSQSDITFIHIFLARNIAKYPRVIHIPPTVMQNILIGLAEDPDESTREDRQLAAEYLLSAYVPHDSDTIAELFEKAAFYRILRSWYQREQQWAPLFLAYLDDPDLDGVEIFSGASEVMTMATRLNKGSLPFDVIAAVSDALPRLLHLSIAYTASLIDTYVPDLHSDAVDAVPGNDREHAQFLYLHRLLGPGPAEEEEFVQLKRRGGPSENVPSELRLLYMQLLCRFDPANVVEFLRTMPDGFMDREAAVRICEESQVYDAAIWASSTEGNATSSMSKVQAFEGRLARQITDVVQKSRDETSAQEELARLVSALQSVGRAGISVCMQSSGAVSIEKTSLEDMWFRLLRSQIDCVQDVSSCYSAPNRGRDVEASEAETWVLSSLRALVQETFTTLMSVSSTNAVSFPRLFKRLVDSSTGANRAKGTPYTEFRAILTGMLESYREDGDMLFITKHLVDRDVFETTEELVRAKVRGWAPTRGICQGCRQILSEDHSRDQSEAHNGQTRGIIISRTGAVYHSRCQPSEFNASTV</sequence>
<comment type="similarity">
    <text evidence="1">Belongs to the VPS8 family.</text>
</comment>
<dbReference type="InterPro" id="IPR015943">
    <property type="entry name" value="WD40/YVTN_repeat-like_dom_sf"/>
</dbReference>
<dbReference type="SUPFAM" id="SSF82171">
    <property type="entry name" value="DPP6 N-terminal domain-like"/>
    <property type="match status" value="1"/>
</dbReference>
<reference evidence="5 6" key="1">
    <citation type="journal article" date="2019" name="Nat. Ecol. Evol.">
        <title>Megaphylogeny resolves global patterns of mushroom evolution.</title>
        <authorList>
            <person name="Varga T."/>
            <person name="Krizsan K."/>
            <person name="Foldi C."/>
            <person name="Dima B."/>
            <person name="Sanchez-Garcia M."/>
            <person name="Sanchez-Ramirez S."/>
            <person name="Szollosi G.J."/>
            <person name="Szarkandi J.G."/>
            <person name="Papp V."/>
            <person name="Albert L."/>
            <person name="Andreopoulos W."/>
            <person name="Angelini C."/>
            <person name="Antonin V."/>
            <person name="Barry K.W."/>
            <person name="Bougher N.L."/>
            <person name="Buchanan P."/>
            <person name="Buyck B."/>
            <person name="Bense V."/>
            <person name="Catcheside P."/>
            <person name="Chovatia M."/>
            <person name="Cooper J."/>
            <person name="Damon W."/>
            <person name="Desjardin D."/>
            <person name="Finy P."/>
            <person name="Geml J."/>
            <person name="Haridas S."/>
            <person name="Hughes K."/>
            <person name="Justo A."/>
            <person name="Karasinski D."/>
            <person name="Kautmanova I."/>
            <person name="Kiss B."/>
            <person name="Kocsube S."/>
            <person name="Kotiranta H."/>
            <person name="LaButti K.M."/>
            <person name="Lechner B.E."/>
            <person name="Liimatainen K."/>
            <person name="Lipzen A."/>
            <person name="Lukacs Z."/>
            <person name="Mihaltcheva S."/>
            <person name="Morgado L.N."/>
            <person name="Niskanen T."/>
            <person name="Noordeloos M.E."/>
            <person name="Ohm R.A."/>
            <person name="Ortiz-Santana B."/>
            <person name="Ovrebo C."/>
            <person name="Racz N."/>
            <person name="Riley R."/>
            <person name="Savchenko A."/>
            <person name="Shiryaev A."/>
            <person name="Soop K."/>
            <person name="Spirin V."/>
            <person name="Szebenyi C."/>
            <person name="Tomsovsky M."/>
            <person name="Tulloss R.E."/>
            <person name="Uehling J."/>
            <person name="Grigoriev I.V."/>
            <person name="Vagvolgyi C."/>
            <person name="Papp T."/>
            <person name="Martin F.M."/>
            <person name="Miettinen O."/>
            <person name="Hibbett D.S."/>
            <person name="Nagy L.G."/>
        </authorList>
    </citation>
    <scope>NUCLEOTIDE SEQUENCE [LARGE SCALE GENOMIC DNA]</scope>
    <source>
        <strain evidence="5 6">OMC1185</strain>
    </source>
</reference>
<dbReference type="EMBL" id="ML213506">
    <property type="protein sequence ID" value="TFK54448.1"/>
    <property type="molecule type" value="Genomic_DNA"/>
</dbReference>
<dbReference type="GO" id="GO:0030897">
    <property type="term" value="C:HOPS complex"/>
    <property type="evidence" value="ECO:0007669"/>
    <property type="project" value="TreeGrafter"/>
</dbReference>
<dbReference type="GO" id="GO:0034058">
    <property type="term" value="P:endosomal vesicle fusion"/>
    <property type="evidence" value="ECO:0007669"/>
    <property type="project" value="TreeGrafter"/>
</dbReference>
<dbReference type="Proteomes" id="UP000305948">
    <property type="component" value="Unassembled WGS sequence"/>
</dbReference>
<feature type="region of interest" description="Disordered" evidence="2">
    <location>
        <begin position="127"/>
        <end position="237"/>
    </location>
</feature>
<organism evidence="5 6">
    <name type="scientific">Heliocybe sulcata</name>
    <dbReference type="NCBI Taxonomy" id="5364"/>
    <lineage>
        <taxon>Eukaryota</taxon>
        <taxon>Fungi</taxon>
        <taxon>Dikarya</taxon>
        <taxon>Basidiomycota</taxon>
        <taxon>Agaricomycotina</taxon>
        <taxon>Agaricomycetes</taxon>
        <taxon>Gloeophyllales</taxon>
        <taxon>Gloeophyllaceae</taxon>
        <taxon>Heliocybe</taxon>
    </lineage>
</organism>
<dbReference type="GO" id="GO:0005770">
    <property type="term" value="C:late endosome"/>
    <property type="evidence" value="ECO:0007669"/>
    <property type="project" value="TreeGrafter"/>
</dbReference>
<dbReference type="InterPro" id="IPR036322">
    <property type="entry name" value="WD40_repeat_dom_sf"/>
</dbReference>
<evidence type="ECO:0000256" key="2">
    <source>
        <dbReference type="SAM" id="MobiDB-lite"/>
    </source>
</evidence>
<dbReference type="Pfam" id="PF12816">
    <property type="entry name" value="TPR_Vps8"/>
    <property type="match status" value="1"/>
</dbReference>
<evidence type="ECO:0000256" key="1">
    <source>
        <dbReference type="ARBA" id="ARBA00009422"/>
    </source>
</evidence>
<feature type="domain" description="Vacuolar protein sorting-associated protein 8 central" evidence="3">
    <location>
        <begin position="826"/>
        <end position="1042"/>
    </location>
</feature>
<feature type="region of interest" description="Disordered" evidence="2">
    <location>
        <begin position="1"/>
        <end position="81"/>
    </location>
</feature>
<dbReference type="Gene3D" id="2.130.10.10">
    <property type="entry name" value="YVTN repeat-like/Quinoprotein amine dehydrogenase"/>
    <property type="match status" value="1"/>
</dbReference>
<feature type="compositionally biased region" description="Polar residues" evidence="2">
    <location>
        <begin position="182"/>
        <end position="229"/>
    </location>
</feature>
<evidence type="ECO:0000313" key="5">
    <source>
        <dbReference type="EMBL" id="TFK54448.1"/>
    </source>
</evidence>
<gene>
    <name evidence="5" type="ORF">OE88DRAFT_1695853</name>
</gene>
<dbReference type="GO" id="GO:0006623">
    <property type="term" value="P:protein targeting to vacuole"/>
    <property type="evidence" value="ECO:0007669"/>
    <property type="project" value="InterPro"/>
</dbReference>
<dbReference type="Pfam" id="PF25066">
    <property type="entry name" value="TPR_VPS8_2"/>
    <property type="match status" value="1"/>
</dbReference>
<dbReference type="InterPro" id="IPR059070">
    <property type="entry name" value="TPR_VPS8_2"/>
</dbReference>
<dbReference type="STRING" id="5364.A0A5C3NEI1"/>
<accession>A0A5C3NEI1</accession>
<dbReference type="PANTHER" id="PTHR12616">
    <property type="entry name" value="VACUOLAR PROTEIN SORTING VPS41"/>
    <property type="match status" value="1"/>
</dbReference>
<evidence type="ECO:0000259" key="4">
    <source>
        <dbReference type="Pfam" id="PF25066"/>
    </source>
</evidence>
<dbReference type="Pfam" id="PF23410">
    <property type="entry name" value="Beta-prop_VPS8"/>
    <property type="match status" value="1"/>
</dbReference>
<dbReference type="InterPro" id="IPR045111">
    <property type="entry name" value="Vps41/Vps8"/>
</dbReference>
<protein>
    <submittedName>
        <fullName evidence="5">Uncharacterized protein</fullName>
    </submittedName>
</protein>
<dbReference type="SUPFAM" id="SSF50978">
    <property type="entry name" value="WD40 repeat-like"/>
    <property type="match status" value="1"/>
</dbReference>
<dbReference type="InterPro" id="IPR025941">
    <property type="entry name" value="Vps8_central_dom"/>
</dbReference>
<feature type="compositionally biased region" description="Acidic residues" evidence="2">
    <location>
        <begin position="52"/>
        <end position="71"/>
    </location>
</feature>
<evidence type="ECO:0000313" key="6">
    <source>
        <dbReference type="Proteomes" id="UP000305948"/>
    </source>
</evidence>
<evidence type="ECO:0000259" key="3">
    <source>
        <dbReference type="Pfam" id="PF12816"/>
    </source>
</evidence>
<name>A0A5C3NEI1_9AGAM</name>
<feature type="domain" description="VPS8-like TPR-like repeats" evidence="4">
    <location>
        <begin position="1374"/>
        <end position="1539"/>
    </location>
</feature>
<proteinExistence type="inferred from homology"/>
<dbReference type="PANTHER" id="PTHR12616:SF8">
    <property type="entry name" value="VACUOLAR PROTEIN SORTING-ASSOCIATED PROTEIN 8 HOMOLOG"/>
    <property type="match status" value="1"/>
</dbReference>
<dbReference type="OrthoDB" id="289913at2759"/>